<feature type="chain" id="PRO_5021307090" description="Salivary secreted peptide" evidence="1">
    <location>
        <begin position="22"/>
        <end position="87"/>
    </location>
</feature>
<dbReference type="AlphaFoldDB" id="A0A4Y0BST5"/>
<name>A0A4Y0BST5_ANOFN</name>
<dbReference type="EnsemblMetazoa" id="AFUN021000-RA">
    <property type="protein sequence ID" value="AFUN021000-PA"/>
    <property type="gene ID" value="AFUN021000"/>
</dbReference>
<evidence type="ECO:0000313" key="2">
    <source>
        <dbReference type="EnsemblMetazoa" id="AFUN021000-PA"/>
    </source>
</evidence>
<evidence type="ECO:0000256" key="1">
    <source>
        <dbReference type="SAM" id="SignalP"/>
    </source>
</evidence>
<organism evidence="2">
    <name type="scientific">Anopheles funestus</name>
    <name type="common">African malaria mosquito</name>
    <dbReference type="NCBI Taxonomy" id="62324"/>
    <lineage>
        <taxon>Eukaryota</taxon>
        <taxon>Metazoa</taxon>
        <taxon>Ecdysozoa</taxon>
        <taxon>Arthropoda</taxon>
        <taxon>Hexapoda</taxon>
        <taxon>Insecta</taxon>
        <taxon>Pterygota</taxon>
        <taxon>Neoptera</taxon>
        <taxon>Endopterygota</taxon>
        <taxon>Diptera</taxon>
        <taxon>Nematocera</taxon>
        <taxon>Culicoidea</taxon>
        <taxon>Culicidae</taxon>
        <taxon>Anophelinae</taxon>
        <taxon>Anopheles</taxon>
    </lineage>
</organism>
<protein>
    <recommendedName>
        <fullName evidence="3">Salivary secreted peptide</fullName>
    </recommendedName>
</protein>
<evidence type="ECO:0008006" key="3">
    <source>
        <dbReference type="Google" id="ProtNLM"/>
    </source>
</evidence>
<proteinExistence type="predicted"/>
<dbReference type="VEuPathDB" id="VectorBase:AFUN021000"/>
<feature type="signal peptide" evidence="1">
    <location>
        <begin position="1"/>
        <end position="21"/>
    </location>
</feature>
<accession>A0A4Y0BST5</accession>
<sequence length="87" mass="9468">MKYTIAFVLIALFAMISISQARPHPEEADASAAASTEGASAETKFEVELSPEELAALEALGGRAWNWEKILAAVTEILPYILYNNKL</sequence>
<reference evidence="2" key="1">
    <citation type="submission" date="2020-05" db="UniProtKB">
        <authorList>
            <consortium name="EnsemblMetazoa"/>
        </authorList>
    </citation>
    <scope>IDENTIFICATION</scope>
    <source>
        <strain evidence="2">FUMOZ</strain>
    </source>
</reference>
<keyword evidence="1" id="KW-0732">Signal</keyword>